<name>A0A1F7JAK8_9BACT</name>
<comment type="caution">
    <text evidence="1">The sequence shown here is derived from an EMBL/GenBank/DDBJ whole genome shotgun (WGS) entry which is preliminary data.</text>
</comment>
<gene>
    <name evidence="1" type="ORF">A2970_01450</name>
</gene>
<reference evidence="1 2" key="1">
    <citation type="journal article" date="2016" name="Nat. Commun.">
        <title>Thousands of microbial genomes shed light on interconnected biogeochemical processes in an aquifer system.</title>
        <authorList>
            <person name="Anantharaman K."/>
            <person name="Brown C.T."/>
            <person name="Hug L.A."/>
            <person name="Sharon I."/>
            <person name="Castelle C.J."/>
            <person name="Probst A.J."/>
            <person name="Thomas B.C."/>
            <person name="Singh A."/>
            <person name="Wilkins M.J."/>
            <person name="Karaoz U."/>
            <person name="Brodie E.L."/>
            <person name="Williams K.H."/>
            <person name="Hubbard S.S."/>
            <person name="Banfield J.F."/>
        </authorList>
    </citation>
    <scope>NUCLEOTIDE SEQUENCE [LARGE SCALE GENOMIC DNA]</scope>
</reference>
<evidence type="ECO:0000313" key="2">
    <source>
        <dbReference type="Proteomes" id="UP000178857"/>
    </source>
</evidence>
<protein>
    <recommendedName>
        <fullName evidence="3">HTH arsR-type domain-containing protein</fullName>
    </recommendedName>
</protein>
<dbReference type="InterPro" id="IPR036388">
    <property type="entry name" value="WH-like_DNA-bd_sf"/>
</dbReference>
<dbReference type="Proteomes" id="UP000178857">
    <property type="component" value="Unassembled WGS sequence"/>
</dbReference>
<dbReference type="STRING" id="1802069.A2970_01450"/>
<dbReference type="InterPro" id="IPR036390">
    <property type="entry name" value="WH_DNA-bd_sf"/>
</dbReference>
<proteinExistence type="predicted"/>
<organism evidence="1 2">
    <name type="scientific">Candidatus Roizmanbacteria bacterium RIFCSPLOWO2_01_FULL_44_13</name>
    <dbReference type="NCBI Taxonomy" id="1802069"/>
    <lineage>
        <taxon>Bacteria</taxon>
        <taxon>Candidatus Roizmaniibacteriota</taxon>
    </lineage>
</organism>
<dbReference type="Gene3D" id="1.10.10.10">
    <property type="entry name" value="Winged helix-like DNA-binding domain superfamily/Winged helix DNA-binding domain"/>
    <property type="match status" value="1"/>
</dbReference>
<sequence>MLQHIIPSKARRKILELFFHRPSEPFYLRRIVREIDEEVNAVKRELDILADEKLLSRERRLNKIFYSLNKSYHLYDEFTRIFTKTTPMAAAIYKNLSNIGKMKYIAVSLKLSKNIQIKEDEIYLLFIGVVVVAEVESIIKDAEKHFGHPINYTVMTEDEFQFRKKNNDPFIWRFLRQPKVMLVGVEDELVK</sequence>
<dbReference type="SUPFAM" id="SSF46785">
    <property type="entry name" value="Winged helix' DNA-binding domain"/>
    <property type="match status" value="1"/>
</dbReference>
<evidence type="ECO:0000313" key="1">
    <source>
        <dbReference type="EMBL" id="OGK52668.1"/>
    </source>
</evidence>
<dbReference type="EMBL" id="MGAT01000017">
    <property type="protein sequence ID" value="OGK52668.1"/>
    <property type="molecule type" value="Genomic_DNA"/>
</dbReference>
<evidence type="ECO:0008006" key="3">
    <source>
        <dbReference type="Google" id="ProtNLM"/>
    </source>
</evidence>
<accession>A0A1F7JAK8</accession>
<dbReference type="AlphaFoldDB" id="A0A1F7JAK8"/>